<dbReference type="InterPro" id="IPR000719">
    <property type="entry name" value="Prot_kinase_dom"/>
</dbReference>
<evidence type="ECO:0000259" key="1">
    <source>
        <dbReference type="PROSITE" id="PS50011"/>
    </source>
</evidence>
<feature type="domain" description="Protein kinase" evidence="1">
    <location>
        <begin position="28"/>
        <end position="357"/>
    </location>
</feature>
<dbReference type="Proteomes" id="UP000027456">
    <property type="component" value="Unassembled WGS sequence"/>
</dbReference>
<dbReference type="AlphaFoldDB" id="A0A074RRB0"/>
<dbReference type="Pfam" id="PF00069">
    <property type="entry name" value="Pkinase"/>
    <property type="match status" value="1"/>
</dbReference>
<dbReference type="GO" id="GO:0044773">
    <property type="term" value="P:mitotic DNA damage checkpoint signaling"/>
    <property type="evidence" value="ECO:0007669"/>
    <property type="project" value="TreeGrafter"/>
</dbReference>
<protein>
    <submittedName>
        <fullName evidence="2">Kinase domain protein</fullName>
    </submittedName>
</protein>
<dbReference type="GO" id="GO:0005634">
    <property type="term" value="C:nucleus"/>
    <property type="evidence" value="ECO:0007669"/>
    <property type="project" value="TreeGrafter"/>
</dbReference>
<reference evidence="2 3" key="1">
    <citation type="submission" date="2013-12" db="EMBL/GenBank/DDBJ databases">
        <authorList>
            <person name="Cubeta M."/>
            <person name="Pakala S."/>
            <person name="Fedorova N."/>
            <person name="Thomas E."/>
            <person name="Dean R."/>
            <person name="Jabaji S."/>
            <person name="Neate S."/>
            <person name="Toda T."/>
            <person name="Tavantzis S."/>
            <person name="Vilgalys R."/>
            <person name="Bharathan N."/>
            <person name="Pakala S."/>
            <person name="Losada L.S."/>
            <person name="Zafar N."/>
            <person name="Nierman W."/>
        </authorList>
    </citation>
    <scope>NUCLEOTIDE SEQUENCE [LARGE SCALE GENOMIC DNA]</scope>
    <source>
        <strain evidence="2 3">123E</strain>
    </source>
</reference>
<keyword evidence="2" id="KW-0808">Transferase</keyword>
<dbReference type="OrthoDB" id="5987198at2759"/>
<sequence length="357" mass="41189">MEMVTPTFDHLSIDSSYDTRSEAEEKWVSFQPYLFSKGYGLRARYQPDWTPSWLNTGLNPLHCEDSVDSIPIRVLDAIRIRDEQQVMIKIVIPTGKGEGTGEYAALQHFSTPALRDDPSNHVVPLVDSFPIPGVPSGIFIVTPLLGAYDRPAFHNLAEVHDFLQQLFDGVCFMHANNVAHCDIASANILMDSRPLYNEPFHPFHQNQSIDVQRLIYPKYKRSQKGTRYYFIDLGYAKFFRDSSAPRVATGTTAREIAPEQSTYRLYDPFAVDVYQLGVIIRKDLIDNFDQLEFLLPLIDTMTHEDPNKRPKMSSVRVEMNAAFSRLSSWRYRWPLITEKDDFFDRCRILLGRGREFY</sequence>
<dbReference type="SUPFAM" id="SSF56112">
    <property type="entry name" value="Protein kinase-like (PK-like)"/>
    <property type="match status" value="1"/>
</dbReference>
<dbReference type="InterPro" id="IPR011009">
    <property type="entry name" value="Kinase-like_dom_sf"/>
</dbReference>
<keyword evidence="3" id="KW-1185">Reference proteome</keyword>
<proteinExistence type="predicted"/>
<gene>
    <name evidence="2" type="ORF">V565_100830</name>
</gene>
<dbReference type="PANTHER" id="PTHR44167:SF24">
    <property type="entry name" value="SERINE_THREONINE-PROTEIN KINASE CHK2"/>
    <property type="match status" value="1"/>
</dbReference>
<evidence type="ECO:0000313" key="3">
    <source>
        <dbReference type="Proteomes" id="UP000027456"/>
    </source>
</evidence>
<dbReference type="HOGENOM" id="CLU_044121_2_1_1"/>
<dbReference type="SMART" id="SM00220">
    <property type="entry name" value="S_TKc"/>
    <property type="match status" value="1"/>
</dbReference>
<comment type="caution">
    <text evidence="2">The sequence shown here is derived from an EMBL/GenBank/DDBJ whole genome shotgun (WGS) entry which is preliminary data.</text>
</comment>
<dbReference type="PANTHER" id="PTHR44167">
    <property type="entry name" value="OVARIAN-SPECIFIC SERINE/THREONINE-PROTEIN KINASE LOK-RELATED"/>
    <property type="match status" value="1"/>
</dbReference>
<dbReference type="STRING" id="1423351.A0A074RRB0"/>
<evidence type="ECO:0000313" key="2">
    <source>
        <dbReference type="EMBL" id="KEP49419.1"/>
    </source>
</evidence>
<dbReference type="EMBL" id="AZST01000365">
    <property type="protein sequence ID" value="KEP49419.1"/>
    <property type="molecule type" value="Genomic_DNA"/>
</dbReference>
<keyword evidence="2" id="KW-0418">Kinase</keyword>
<name>A0A074RRB0_9AGAM</name>
<dbReference type="GO" id="GO:0004674">
    <property type="term" value="F:protein serine/threonine kinase activity"/>
    <property type="evidence" value="ECO:0007669"/>
    <property type="project" value="TreeGrafter"/>
</dbReference>
<organism evidence="2 3">
    <name type="scientific">Rhizoctonia solani 123E</name>
    <dbReference type="NCBI Taxonomy" id="1423351"/>
    <lineage>
        <taxon>Eukaryota</taxon>
        <taxon>Fungi</taxon>
        <taxon>Dikarya</taxon>
        <taxon>Basidiomycota</taxon>
        <taxon>Agaricomycotina</taxon>
        <taxon>Agaricomycetes</taxon>
        <taxon>Cantharellales</taxon>
        <taxon>Ceratobasidiaceae</taxon>
        <taxon>Rhizoctonia</taxon>
    </lineage>
</organism>
<dbReference type="PROSITE" id="PS50011">
    <property type="entry name" value="PROTEIN_KINASE_DOM"/>
    <property type="match status" value="1"/>
</dbReference>
<accession>A0A074RRB0</accession>
<dbReference type="Gene3D" id="1.10.510.10">
    <property type="entry name" value="Transferase(Phosphotransferase) domain 1"/>
    <property type="match status" value="1"/>
</dbReference>
<dbReference type="GO" id="GO:0005524">
    <property type="term" value="F:ATP binding"/>
    <property type="evidence" value="ECO:0007669"/>
    <property type="project" value="InterPro"/>
</dbReference>